<dbReference type="PANTHER" id="PTHR48081">
    <property type="entry name" value="AB HYDROLASE SUPERFAMILY PROTEIN C4A8.06C"/>
    <property type="match status" value="1"/>
</dbReference>
<accession>A0A9D2G420</accession>
<evidence type="ECO:0000259" key="2">
    <source>
        <dbReference type="Pfam" id="PF20434"/>
    </source>
</evidence>
<dbReference type="AlphaFoldDB" id="A0A9D2G420"/>
<feature type="domain" description="BD-FAE-like" evidence="2">
    <location>
        <begin position="97"/>
        <end position="195"/>
    </location>
</feature>
<reference evidence="3" key="1">
    <citation type="journal article" date="2021" name="PeerJ">
        <title>Extensive microbial diversity within the chicken gut microbiome revealed by metagenomics and culture.</title>
        <authorList>
            <person name="Gilroy R."/>
            <person name="Ravi A."/>
            <person name="Getino M."/>
            <person name="Pursley I."/>
            <person name="Horton D.L."/>
            <person name="Alikhan N.F."/>
            <person name="Baker D."/>
            <person name="Gharbi K."/>
            <person name="Hall N."/>
            <person name="Watson M."/>
            <person name="Adriaenssens E.M."/>
            <person name="Foster-Nyarko E."/>
            <person name="Jarju S."/>
            <person name="Secka A."/>
            <person name="Antonio M."/>
            <person name="Oren A."/>
            <person name="Chaudhuri R.R."/>
            <person name="La Ragione R."/>
            <person name="Hildebrand F."/>
            <person name="Pallen M.J."/>
        </authorList>
    </citation>
    <scope>NUCLEOTIDE SEQUENCE</scope>
    <source>
        <strain evidence="3">ChiW7-2402</strain>
    </source>
</reference>
<evidence type="ECO:0000256" key="1">
    <source>
        <dbReference type="ARBA" id="ARBA00022801"/>
    </source>
</evidence>
<name>A0A9D2G420_9FIRM</name>
<evidence type="ECO:0000313" key="3">
    <source>
        <dbReference type="EMBL" id="HIZ72709.1"/>
    </source>
</evidence>
<dbReference type="Gene3D" id="3.40.50.1820">
    <property type="entry name" value="alpha/beta hydrolase"/>
    <property type="match status" value="1"/>
</dbReference>
<gene>
    <name evidence="3" type="ORF">H9964_03930</name>
</gene>
<dbReference type="SUPFAM" id="SSF53474">
    <property type="entry name" value="alpha/beta-Hydrolases"/>
    <property type="match status" value="1"/>
</dbReference>
<dbReference type="GO" id="GO:0016787">
    <property type="term" value="F:hydrolase activity"/>
    <property type="evidence" value="ECO:0007669"/>
    <property type="project" value="UniProtKB-KW"/>
</dbReference>
<sequence>MMIEFKSPLYSEFTGELEGLVRYLDYGNEKLARREKELTLQQFHKMHPCCPAEVMREGLSFLLEKSKIGRVVYPLYELSECRDDERKKEVRLFAFASEESQKKPSVIVCAGGGYGYVCNVVEGFPVAMRFARLGYPVFVLNYRVGRAPAVPMAMEDLERAVRFVLERGASFGGNGEYVLCGFSAGGNLITQWGTDNLGYPAHRLQPPKALLAIYPAISGAALFSDLRHRGFLKTMFGENFGEKTKKEYDVPSHCGTFPPTYTAVGKHDLLISKKPLEAFQTLLKEKGIAVQLDIFPRAPHGFGDGSATGAEGWIGRADAFLAKL</sequence>
<reference evidence="3" key="2">
    <citation type="submission" date="2021-04" db="EMBL/GenBank/DDBJ databases">
        <authorList>
            <person name="Gilroy R."/>
        </authorList>
    </citation>
    <scope>NUCLEOTIDE SEQUENCE</scope>
    <source>
        <strain evidence="3">ChiW7-2402</strain>
    </source>
</reference>
<dbReference type="Pfam" id="PF20434">
    <property type="entry name" value="BD-FAE"/>
    <property type="match status" value="1"/>
</dbReference>
<dbReference type="PANTHER" id="PTHR48081:SF6">
    <property type="entry name" value="PEPTIDASE S9 PROLYL OLIGOPEPTIDASE CATALYTIC DOMAIN-CONTAINING PROTEIN"/>
    <property type="match status" value="1"/>
</dbReference>
<dbReference type="InterPro" id="IPR050300">
    <property type="entry name" value="GDXG_lipolytic_enzyme"/>
</dbReference>
<dbReference type="InterPro" id="IPR029058">
    <property type="entry name" value="AB_hydrolase_fold"/>
</dbReference>
<proteinExistence type="predicted"/>
<evidence type="ECO:0000313" key="4">
    <source>
        <dbReference type="Proteomes" id="UP000824102"/>
    </source>
</evidence>
<dbReference type="InterPro" id="IPR049492">
    <property type="entry name" value="BD-FAE-like_dom"/>
</dbReference>
<comment type="caution">
    <text evidence="3">The sequence shown here is derived from an EMBL/GenBank/DDBJ whole genome shotgun (WGS) entry which is preliminary data.</text>
</comment>
<protein>
    <submittedName>
        <fullName evidence="3">Alpha/beta hydrolase</fullName>
    </submittedName>
</protein>
<dbReference type="Proteomes" id="UP000824102">
    <property type="component" value="Unassembled WGS sequence"/>
</dbReference>
<keyword evidence="1 3" id="KW-0378">Hydrolase</keyword>
<dbReference type="EMBL" id="DXBB01000059">
    <property type="protein sequence ID" value="HIZ72709.1"/>
    <property type="molecule type" value="Genomic_DNA"/>
</dbReference>
<organism evidence="3 4">
    <name type="scientific">Candidatus Gallimonas intestinavium</name>
    <dbReference type="NCBI Taxonomy" id="2838603"/>
    <lineage>
        <taxon>Bacteria</taxon>
        <taxon>Bacillati</taxon>
        <taxon>Bacillota</taxon>
        <taxon>Clostridia</taxon>
        <taxon>Candidatus Gallimonas</taxon>
    </lineage>
</organism>